<keyword evidence="1" id="KW-0732">Signal</keyword>
<dbReference type="EMBL" id="JASNJD010000003">
    <property type="protein sequence ID" value="MDK3017238.1"/>
    <property type="molecule type" value="Genomic_DNA"/>
</dbReference>
<feature type="chain" id="PRO_5047413285" evidence="1">
    <location>
        <begin position="28"/>
        <end position="276"/>
    </location>
</feature>
<reference evidence="3 4" key="1">
    <citation type="submission" date="2023-05" db="EMBL/GenBank/DDBJ databases">
        <title>Pseudodonghicola sp. nov.</title>
        <authorList>
            <person name="Huang J."/>
        </authorList>
    </citation>
    <scope>NUCLEOTIDE SEQUENCE [LARGE SCALE GENOMIC DNA]</scope>
    <source>
        <strain evidence="3 4">IC7</strain>
    </source>
</reference>
<name>A0ABT7EY24_9RHOB</name>
<feature type="domain" description="Thiol:disulfide interchange protein DsbD N-terminal" evidence="2">
    <location>
        <begin position="50"/>
        <end position="152"/>
    </location>
</feature>
<accession>A0ABT7EY24</accession>
<protein>
    <submittedName>
        <fullName evidence="3">Protein-disulfide reductase DsbD family protein</fullName>
    </submittedName>
</protein>
<sequence length="276" mass="29095">MTRFAALIALCTAFAPVLPGAVRPAAAADRSDLDKLVTVDVIDGGPTARGTYMAALRLTLSDGWKTYWRAPGEAGIPPSFDWKGSRNLGEVSMTWPTPKVFDSNGMQTIGYTRQLVLPVEITPARDGRPIELRGRIELGLCSDVCIPGTVSFDHRVDPEAGRNPAIVAALAERPYSAREAGVRAATCRLQPSADGLRVEARITMPSAGGPEVAVIESGTPGIWATETETSRQGNTLIAASDLIAETGGAFALDRSALRITVLGSKHAVDIRGCDAG</sequence>
<dbReference type="Pfam" id="PF11412">
    <property type="entry name" value="DsbD_N"/>
    <property type="match status" value="1"/>
</dbReference>
<dbReference type="InterPro" id="IPR028250">
    <property type="entry name" value="DsbDN"/>
</dbReference>
<evidence type="ECO:0000313" key="4">
    <source>
        <dbReference type="Proteomes" id="UP001243757"/>
    </source>
</evidence>
<proteinExistence type="predicted"/>
<keyword evidence="4" id="KW-1185">Reference proteome</keyword>
<organism evidence="3 4">
    <name type="scientific">Pseudodonghicola flavimaris</name>
    <dbReference type="NCBI Taxonomy" id="3050036"/>
    <lineage>
        <taxon>Bacteria</taxon>
        <taxon>Pseudomonadati</taxon>
        <taxon>Pseudomonadota</taxon>
        <taxon>Alphaproteobacteria</taxon>
        <taxon>Rhodobacterales</taxon>
        <taxon>Paracoccaceae</taxon>
        <taxon>Pseudodonghicola</taxon>
    </lineage>
</organism>
<dbReference type="RefSeq" id="WP_284480053.1">
    <property type="nucleotide sequence ID" value="NZ_JASNJD010000003.1"/>
</dbReference>
<comment type="caution">
    <text evidence="3">The sequence shown here is derived from an EMBL/GenBank/DDBJ whole genome shotgun (WGS) entry which is preliminary data.</text>
</comment>
<evidence type="ECO:0000259" key="2">
    <source>
        <dbReference type="Pfam" id="PF11412"/>
    </source>
</evidence>
<evidence type="ECO:0000313" key="3">
    <source>
        <dbReference type="EMBL" id="MDK3017238.1"/>
    </source>
</evidence>
<feature type="signal peptide" evidence="1">
    <location>
        <begin position="1"/>
        <end position="27"/>
    </location>
</feature>
<gene>
    <name evidence="3" type="ORF">QO033_06090</name>
</gene>
<evidence type="ECO:0000256" key="1">
    <source>
        <dbReference type="SAM" id="SignalP"/>
    </source>
</evidence>
<dbReference type="Proteomes" id="UP001243757">
    <property type="component" value="Unassembled WGS sequence"/>
</dbReference>